<feature type="region of interest" description="Disordered" evidence="1">
    <location>
        <begin position="55"/>
        <end position="74"/>
    </location>
</feature>
<dbReference type="InParanoid" id="A0A5J5EBK0"/>
<gene>
    <name evidence="2" type="ORF">FN846DRAFT_601638</name>
</gene>
<sequence length="85" mass="9971">MHHCSWDLHAVTFIRRDFLFLFFFFLFFRAGSVVRDTLPAMGSRHMFFNRKHRTCTHTQTQADKHTSRSPSPLAWTGRVSSVLLA</sequence>
<name>A0A5J5EBK0_9PEZI</name>
<dbReference type="AlphaFoldDB" id="A0A5J5EBK0"/>
<evidence type="ECO:0000313" key="3">
    <source>
        <dbReference type="Proteomes" id="UP000326924"/>
    </source>
</evidence>
<dbReference type="EMBL" id="VXIS01000552">
    <property type="protein sequence ID" value="KAA8892895.1"/>
    <property type="molecule type" value="Genomic_DNA"/>
</dbReference>
<keyword evidence="3" id="KW-1185">Reference proteome</keyword>
<comment type="caution">
    <text evidence="2">The sequence shown here is derived from an EMBL/GenBank/DDBJ whole genome shotgun (WGS) entry which is preliminary data.</text>
</comment>
<organism evidence="2 3">
    <name type="scientific">Sphaerosporella brunnea</name>
    <dbReference type="NCBI Taxonomy" id="1250544"/>
    <lineage>
        <taxon>Eukaryota</taxon>
        <taxon>Fungi</taxon>
        <taxon>Dikarya</taxon>
        <taxon>Ascomycota</taxon>
        <taxon>Pezizomycotina</taxon>
        <taxon>Pezizomycetes</taxon>
        <taxon>Pezizales</taxon>
        <taxon>Pyronemataceae</taxon>
        <taxon>Sphaerosporella</taxon>
    </lineage>
</organism>
<accession>A0A5J5EBK0</accession>
<evidence type="ECO:0000256" key="1">
    <source>
        <dbReference type="SAM" id="MobiDB-lite"/>
    </source>
</evidence>
<evidence type="ECO:0000313" key="2">
    <source>
        <dbReference type="EMBL" id="KAA8892895.1"/>
    </source>
</evidence>
<proteinExistence type="predicted"/>
<reference evidence="2 3" key="1">
    <citation type="submission" date="2019-09" db="EMBL/GenBank/DDBJ databases">
        <title>Draft genome of the ectomycorrhizal ascomycete Sphaerosporella brunnea.</title>
        <authorList>
            <consortium name="DOE Joint Genome Institute"/>
            <person name="Benucci G.M."/>
            <person name="Marozzi G."/>
            <person name="Antonielli L."/>
            <person name="Sanchez S."/>
            <person name="Marco P."/>
            <person name="Wang X."/>
            <person name="Falini L.B."/>
            <person name="Barry K."/>
            <person name="Haridas S."/>
            <person name="Lipzen A."/>
            <person name="Labutti K."/>
            <person name="Grigoriev I.V."/>
            <person name="Murat C."/>
            <person name="Martin F."/>
            <person name="Albertini E."/>
            <person name="Donnini D."/>
            <person name="Bonito G."/>
        </authorList>
    </citation>
    <scope>NUCLEOTIDE SEQUENCE [LARGE SCALE GENOMIC DNA]</scope>
    <source>
        <strain evidence="2 3">Sb_GMNB300</strain>
    </source>
</reference>
<protein>
    <submittedName>
        <fullName evidence="2">Uncharacterized protein</fullName>
    </submittedName>
</protein>
<dbReference type="Proteomes" id="UP000326924">
    <property type="component" value="Unassembled WGS sequence"/>
</dbReference>